<sequence>MSKILLHIEGFAVLALSLYLYGYSQFSWLLFFILLLAPDISMLGYLLNNKAGAVLYNLFHTYGLSIGLVFCGLIVSNPHILALGLIWSAHIGMDRMIGYGLKYPTGFKDNHLNRV</sequence>
<keyword evidence="1" id="KW-0472">Membrane</keyword>
<protein>
    <recommendedName>
        <fullName evidence="4">DUF4260 domain-containing protein</fullName>
    </recommendedName>
</protein>
<evidence type="ECO:0008006" key="4">
    <source>
        <dbReference type="Google" id="ProtNLM"/>
    </source>
</evidence>
<gene>
    <name evidence="2" type="ORF">SAMN05216243_0962</name>
</gene>
<dbReference type="Pfam" id="PF14079">
    <property type="entry name" value="DUF4260"/>
    <property type="match status" value="1"/>
</dbReference>
<dbReference type="EMBL" id="FNFL01000001">
    <property type="protein sequence ID" value="SDJ81009.1"/>
    <property type="molecule type" value="Genomic_DNA"/>
</dbReference>
<reference evidence="2 3" key="1">
    <citation type="submission" date="2016-10" db="EMBL/GenBank/DDBJ databases">
        <authorList>
            <person name="de Groot N.N."/>
        </authorList>
    </citation>
    <scope>NUCLEOTIDE SEQUENCE [LARGE SCALE GENOMIC DNA]</scope>
    <source>
        <strain evidence="2 3">CGMCC 1.6502</strain>
    </source>
</reference>
<organism evidence="2 3">
    <name type="scientific">Sediminibacillus albus</name>
    <dbReference type="NCBI Taxonomy" id="407036"/>
    <lineage>
        <taxon>Bacteria</taxon>
        <taxon>Bacillati</taxon>
        <taxon>Bacillota</taxon>
        <taxon>Bacilli</taxon>
        <taxon>Bacillales</taxon>
        <taxon>Bacillaceae</taxon>
        <taxon>Sediminibacillus</taxon>
    </lineage>
</organism>
<name>A0A1G8WRK2_9BACI</name>
<dbReference type="AlphaFoldDB" id="A0A1G8WRK2"/>
<feature type="transmembrane region" description="Helical" evidence="1">
    <location>
        <begin position="59"/>
        <end position="87"/>
    </location>
</feature>
<dbReference type="RefSeq" id="WP_093211545.1">
    <property type="nucleotide sequence ID" value="NZ_FNFL01000001.1"/>
</dbReference>
<dbReference type="Proteomes" id="UP000198694">
    <property type="component" value="Unassembled WGS sequence"/>
</dbReference>
<dbReference type="InterPro" id="IPR025356">
    <property type="entry name" value="DUF4260"/>
</dbReference>
<keyword evidence="1" id="KW-0812">Transmembrane</keyword>
<dbReference type="STRING" id="407036.SAMN05216243_0962"/>
<evidence type="ECO:0000313" key="2">
    <source>
        <dbReference type="EMBL" id="SDJ81009.1"/>
    </source>
</evidence>
<evidence type="ECO:0000313" key="3">
    <source>
        <dbReference type="Proteomes" id="UP000198694"/>
    </source>
</evidence>
<keyword evidence="3" id="KW-1185">Reference proteome</keyword>
<evidence type="ECO:0000256" key="1">
    <source>
        <dbReference type="SAM" id="Phobius"/>
    </source>
</evidence>
<keyword evidence="1" id="KW-1133">Transmembrane helix</keyword>
<proteinExistence type="predicted"/>
<accession>A0A1G8WRK2</accession>
<dbReference type="OrthoDB" id="9813911at2"/>